<feature type="domain" description="Peptidase S1" evidence="3">
    <location>
        <begin position="47"/>
        <end position="284"/>
    </location>
</feature>
<dbReference type="OrthoDB" id="6676947at2759"/>
<dbReference type="Pfam" id="PF00089">
    <property type="entry name" value="Trypsin"/>
    <property type="match status" value="1"/>
</dbReference>
<comment type="similarity">
    <text evidence="2">Belongs to the peptidase S1 family. CLIP subfamily.</text>
</comment>
<organism evidence="4 5">
    <name type="scientific">Ignelater luminosus</name>
    <name type="common">Cucubano</name>
    <name type="synonym">Pyrophorus luminosus</name>
    <dbReference type="NCBI Taxonomy" id="2038154"/>
    <lineage>
        <taxon>Eukaryota</taxon>
        <taxon>Metazoa</taxon>
        <taxon>Ecdysozoa</taxon>
        <taxon>Arthropoda</taxon>
        <taxon>Hexapoda</taxon>
        <taxon>Insecta</taxon>
        <taxon>Pterygota</taxon>
        <taxon>Neoptera</taxon>
        <taxon>Endopterygota</taxon>
        <taxon>Coleoptera</taxon>
        <taxon>Polyphaga</taxon>
        <taxon>Elateriformia</taxon>
        <taxon>Elateroidea</taxon>
        <taxon>Elateridae</taxon>
        <taxon>Agrypninae</taxon>
        <taxon>Pyrophorini</taxon>
        <taxon>Ignelater</taxon>
    </lineage>
</organism>
<dbReference type="PRINTS" id="PR00722">
    <property type="entry name" value="CHYMOTRYPSIN"/>
</dbReference>
<dbReference type="PROSITE" id="PS50240">
    <property type="entry name" value="TRYPSIN_DOM"/>
    <property type="match status" value="1"/>
</dbReference>
<dbReference type="SMART" id="SM00020">
    <property type="entry name" value="Tryp_SPc"/>
    <property type="match status" value="1"/>
</dbReference>
<dbReference type="EMBL" id="VTPC01086930">
    <property type="protein sequence ID" value="KAF2886667.1"/>
    <property type="molecule type" value="Genomic_DNA"/>
</dbReference>
<dbReference type="Proteomes" id="UP000801492">
    <property type="component" value="Unassembled WGS sequence"/>
</dbReference>
<dbReference type="SUPFAM" id="SSF50494">
    <property type="entry name" value="Trypsin-like serine proteases"/>
    <property type="match status" value="1"/>
</dbReference>
<evidence type="ECO:0000313" key="5">
    <source>
        <dbReference type="Proteomes" id="UP000801492"/>
    </source>
</evidence>
<dbReference type="PROSITE" id="PS00134">
    <property type="entry name" value="TRYPSIN_HIS"/>
    <property type="match status" value="1"/>
</dbReference>
<dbReference type="PANTHER" id="PTHR24252">
    <property type="entry name" value="ACROSIN-RELATED"/>
    <property type="match status" value="1"/>
</dbReference>
<dbReference type="InterPro" id="IPR001254">
    <property type="entry name" value="Trypsin_dom"/>
</dbReference>
<accession>A0A8K0CK26</accession>
<evidence type="ECO:0000259" key="3">
    <source>
        <dbReference type="PROSITE" id="PS50240"/>
    </source>
</evidence>
<protein>
    <recommendedName>
        <fullName evidence="3">Peptidase S1 domain-containing protein</fullName>
    </recommendedName>
</protein>
<evidence type="ECO:0000256" key="2">
    <source>
        <dbReference type="ARBA" id="ARBA00024195"/>
    </source>
</evidence>
<dbReference type="CDD" id="cd00190">
    <property type="entry name" value="Tryp_SPc"/>
    <property type="match status" value="1"/>
</dbReference>
<dbReference type="InterPro" id="IPR018114">
    <property type="entry name" value="TRYPSIN_HIS"/>
</dbReference>
<dbReference type="GO" id="GO:0006508">
    <property type="term" value="P:proteolysis"/>
    <property type="evidence" value="ECO:0007669"/>
    <property type="project" value="InterPro"/>
</dbReference>
<sequence length="297" mass="33604">MKKVPVLVSLIIVNVLLLLSIAIEGLRRHDCNKQPFVFKVHTNQQRIVGGRLALAGYYPFMAGIVIKERDMQANNSLQCGCAIIALTWVITAAHCLTLIEQQDLSRDDVYISAGHNMWTKGNKHYAILWTYHPKYDEDILNNDIGLIRVKQQFNKKNEKPVALAAEKYKYLENKTVKILGWGVKSSKSKIVQQNLNVIEVQIFNHSYCQKLYRIHKEMVTKTMLCAGHPKGGRDACQFDSGGPMLDRSLLIGIISWGLDCGVKKQPGVYTKVSFYKKWIINVGEKANAPIKATYRNA</sequence>
<dbReference type="AlphaFoldDB" id="A0A8K0CK26"/>
<gene>
    <name evidence="4" type="ORF">ILUMI_19506</name>
</gene>
<reference evidence="4" key="1">
    <citation type="submission" date="2019-08" db="EMBL/GenBank/DDBJ databases">
        <title>The genome of the North American firefly Photinus pyralis.</title>
        <authorList>
            <consortium name="Photinus pyralis genome working group"/>
            <person name="Fallon T.R."/>
            <person name="Sander Lower S.E."/>
            <person name="Weng J.-K."/>
        </authorList>
    </citation>
    <scope>NUCLEOTIDE SEQUENCE</scope>
    <source>
        <strain evidence="4">TRF0915ILg1</strain>
        <tissue evidence="4">Whole body</tissue>
    </source>
</reference>
<comment type="caution">
    <text evidence="4">The sequence shown here is derived from an EMBL/GenBank/DDBJ whole genome shotgun (WGS) entry which is preliminary data.</text>
</comment>
<dbReference type="InterPro" id="IPR001314">
    <property type="entry name" value="Peptidase_S1A"/>
</dbReference>
<dbReference type="PANTHER" id="PTHR24252:SF7">
    <property type="entry name" value="HYALIN"/>
    <property type="match status" value="1"/>
</dbReference>
<keyword evidence="1" id="KW-1015">Disulfide bond</keyword>
<name>A0A8K0CK26_IGNLU</name>
<dbReference type="Gene3D" id="2.40.10.10">
    <property type="entry name" value="Trypsin-like serine proteases"/>
    <property type="match status" value="1"/>
</dbReference>
<evidence type="ECO:0000256" key="1">
    <source>
        <dbReference type="ARBA" id="ARBA00023157"/>
    </source>
</evidence>
<dbReference type="GO" id="GO:0004252">
    <property type="term" value="F:serine-type endopeptidase activity"/>
    <property type="evidence" value="ECO:0007669"/>
    <property type="project" value="InterPro"/>
</dbReference>
<dbReference type="FunFam" id="2.40.10.10:FF:000002">
    <property type="entry name" value="Transmembrane protease serine"/>
    <property type="match status" value="1"/>
</dbReference>
<proteinExistence type="inferred from homology"/>
<keyword evidence="5" id="KW-1185">Reference proteome</keyword>
<dbReference type="InterPro" id="IPR009003">
    <property type="entry name" value="Peptidase_S1_PA"/>
</dbReference>
<dbReference type="InterPro" id="IPR043504">
    <property type="entry name" value="Peptidase_S1_PA_chymotrypsin"/>
</dbReference>
<evidence type="ECO:0000313" key="4">
    <source>
        <dbReference type="EMBL" id="KAF2886667.1"/>
    </source>
</evidence>